<organism evidence="1 2">
    <name type="scientific">Alterirhizorhabdus solaris</name>
    <dbReference type="NCBI Taxonomy" id="2529389"/>
    <lineage>
        <taxon>Bacteria</taxon>
        <taxon>Pseudomonadati</taxon>
        <taxon>Pseudomonadota</taxon>
        <taxon>Alphaproteobacteria</taxon>
        <taxon>Sphingomonadales</taxon>
        <taxon>Rhizorhabdaceae</taxon>
        <taxon>Alterirhizorhabdus</taxon>
    </lineage>
</organism>
<gene>
    <name evidence="1" type="ORF">FOY91_05625</name>
</gene>
<dbReference type="RefSeq" id="WP_145148996.1">
    <property type="nucleotide sequence ID" value="NZ_VNIM01000015.1"/>
</dbReference>
<dbReference type="Proteomes" id="UP000318681">
    <property type="component" value="Unassembled WGS sequence"/>
</dbReference>
<dbReference type="EMBL" id="VNIM01000015">
    <property type="protein sequence ID" value="TVV75927.1"/>
    <property type="molecule type" value="Genomic_DNA"/>
</dbReference>
<name>A0A558R974_9SPHN</name>
<sequence length="265" mass="28990">MCALRARLRIALIRRWRTLPMGDHFHFEVETVYQKRVLMDQFVMPSRDVIALLQIDVPEGAYPNARWVGPNAPPSLLNSAFLSRVAGAAAHQAFGPMIGAEALRKARYSIDQWLTARLEPLAATSNADLAAQGLGRRSFVEDRIGVSASQGSVIVAVWLVEARTRIEACMQAVETGSTLPSATDALPSFARSIDGVYKPMAPKWVTEGLRRMGKPDNNSERTAGDLDVEKRSSFQLVQRTLDAFAVSCPGPAVRALMIDPADIFA</sequence>
<proteinExistence type="predicted"/>
<keyword evidence="2" id="KW-1185">Reference proteome</keyword>
<dbReference type="AlphaFoldDB" id="A0A558R974"/>
<evidence type="ECO:0000313" key="2">
    <source>
        <dbReference type="Proteomes" id="UP000318681"/>
    </source>
</evidence>
<accession>A0A558R974</accession>
<reference evidence="1 2" key="1">
    <citation type="submission" date="2019-07" db="EMBL/GenBank/DDBJ databases">
        <title>Sphingomonas solaris sp. nov., isolated from a solar panel from Boston, Massachusetts.</title>
        <authorList>
            <person name="Tanner K."/>
            <person name="Pascual J."/>
            <person name="Mancuso C."/>
            <person name="Pereto J."/>
            <person name="Khalil A."/>
            <person name="Vilanova C."/>
        </authorList>
    </citation>
    <scope>NUCLEOTIDE SEQUENCE [LARGE SCALE GENOMIC DNA]</scope>
    <source>
        <strain evidence="1 2">R4DWN</strain>
    </source>
</reference>
<comment type="caution">
    <text evidence="1">The sequence shown here is derived from an EMBL/GenBank/DDBJ whole genome shotgun (WGS) entry which is preliminary data.</text>
</comment>
<protein>
    <submittedName>
        <fullName evidence="1">Uncharacterized protein</fullName>
    </submittedName>
</protein>
<evidence type="ECO:0000313" key="1">
    <source>
        <dbReference type="EMBL" id="TVV75927.1"/>
    </source>
</evidence>